<dbReference type="PROSITE" id="PS00383">
    <property type="entry name" value="TYR_PHOSPHATASE_1"/>
    <property type="match status" value="1"/>
</dbReference>
<dbReference type="eggNOG" id="KOG1716">
    <property type="taxonomic scope" value="Eukaryota"/>
</dbReference>
<feature type="domain" description="Tyrosine specific protein phosphatases" evidence="6">
    <location>
        <begin position="65"/>
        <end position="126"/>
    </location>
</feature>
<dbReference type="EC" id="3.1.3.48" evidence="2"/>
<dbReference type="Gene3D" id="3.90.190.10">
    <property type="entry name" value="Protein tyrosine phosphatase superfamily"/>
    <property type="match status" value="1"/>
</dbReference>
<dbReference type="PROSITE" id="PS50054">
    <property type="entry name" value="TYR_PHOSPHATASE_DUAL"/>
    <property type="match status" value="1"/>
</dbReference>
<evidence type="ECO:0000313" key="8">
    <source>
        <dbReference type="Proteomes" id="UP000006671"/>
    </source>
</evidence>
<dbReference type="Proteomes" id="UP000006671">
    <property type="component" value="Unassembled WGS sequence"/>
</dbReference>
<dbReference type="InterPro" id="IPR000340">
    <property type="entry name" value="Dual-sp_phosphatase_cat-dom"/>
</dbReference>
<feature type="domain" description="Tyrosine-protein phosphatase" evidence="5">
    <location>
        <begin position="4"/>
        <end position="145"/>
    </location>
</feature>
<name>D2V504_NAEGR</name>
<evidence type="ECO:0000313" key="7">
    <source>
        <dbReference type="EMBL" id="EFC48194.1"/>
    </source>
</evidence>
<keyword evidence="3" id="KW-0378">Hydrolase</keyword>
<reference evidence="7 8" key="1">
    <citation type="journal article" date="2010" name="Cell">
        <title>The genome of Naegleria gruberi illuminates early eukaryotic versatility.</title>
        <authorList>
            <person name="Fritz-Laylin L.K."/>
            <person name="Prochnik S.E."/>
            <person name="Ginger M.L."/>
            <person name="Dacks J.B."/>
            <person name="Carpenter M.L."/>
            <person name="Field M.C."/>
            <person name="Kuo A."/>
            <person name="Paredez A."/>
            <person name="Chapman J."/>
            <person name="Pham J."/>
            <person name="Shu S."/>
            <person name="Neupane R."/>
            <person name="Cipriano M."/>
            <person name="Mancuso J."/>
            <person name="Tu H."/>
            <person name="Salamov A."/>
            <person name="Lindquist E."/>
            <person name="Shapiro H."/>
            <person name="Lucas S."/>
            <person name="Grigoriev I.V."/>
            <person name="Cande W.Z."/>
            <person name="Fulton C."/>
            <person name="Rokhsar D.S."/>
            <person name="Dawson S.C."/>
        </authorList>
    </citation>
    <scope>NUCLEOTIDE SEQUENCE [LARGE SCALE GENOMIC DNA]</scope>
    <source>
        <strain evidence="7 8">NEG-M</strain>
    </source>
</reference>
<dbReference type="InterPro" id="IPR000387">
    <property type="entry name" value="Tyr_Pase_dom"/>
</dbReference>
<sequence>FPSGMSTIIEDVLFLGSGMDANDEIQLTKNGVEYILNVTQEWPLGKHVPKQIKFKRIALKDEREQDILTFLQEGIDYINVALQEKKKILVHCVIGKSRSASFVIAFVMSHFKYNLKQALEYVKERRDIIRPNDGFIKQLMLFENK</sequence>
<dbReference type="SUPFAM" id="SSF52799">
    <property type="entry name" value="(Phosphotyrosine protein) phosphatases II"/>
    <property type="match status" value="1"/>
</dbReference>
<dbReference type="CDD" id="cd14498">
    <property type="entry name" value="DSP"/>
    <property type="match status" value="1"/>
</dbReference>
<dbReference type="EMBL" id="GG738852">
    <property type="protein sequence ID" value="EFC48194.1"/>
    <property type="molecule type" value="Genomic_DNA"/>
</dbReference>
<dbReference type="InterPro" id="IPR020422">
    <property type="entry name" value="TYR_PHOSPHATASE_DUAL_dom"/>
</dbReference>
<organism evidence="8">
    <name type="scientific">Naegleria gruberi</name>
    <name type="common">Amoeba</name>
    <dbReference type="NCBI Taxonomy" id="5762"/>
    <lineage>
        <taxon>Eukaryota</taxon>
        <taxon>Discoba</taxon>
        <taxon>Heterolobosea</taxon>
        <taxon>Tetramitia</taxon>
        <taxon>Eutetramitia</taxon>
        <taxon>Vahlkampfiidae</taxon>
        <taxon>Naegleria</taxon>
    </lineage>
</organism>
<dbReference type="VEuPathDB" id="AmoebaDB:NAEGRDRAFT_4194"/>
<dbReference type="InterPro" id="IPR029021">
    <property type="entry name" value="Prot-tyrosine_phosphatase-like"/>
</dbReference>
<comment type="similarity">
    <text evidence="1">Belongs to the protein-tyrosine phosphatase family. Non-receptor class dual specificity subfamily.</text>
</comment>
<keyword evidence="4" id="KW-0904">Protein phosphatase</keyword>
<dbReference type="GO" id="GO:0004725">
    <property type="term" value="F:protein tyrosine phosphatase activity"/>
    <property type="evidence" value="ECO:0007669"/>
    <property type="project" value="UniProtKB-EC"/>
</dbReference>
<dbReference type="PROSITE" id="PS50056">
    <property type="entry name" value="TYR_PHOSPHATASE_2"/>
    <property type="match status" value="1"/>
</dbReference>
<dbReference type="GeneID" id="8860567"/>
<dbReference type="SMART" id="SM00195">
    <property type="entry name" value="DSPc"/>
    <property type="match status" value="1"/>
</dbReference>
<evidence type="ECO:0000256" key="2">
    <source>
        <dbReference type="ARBA" id="ARBA00013064"/>
    </source>
</evidence>
<dbReference type="PANTHER" id="PTHR10159">
    <property type="entry name" value="DUAL SPECIFICITY PROTEIN PHOSPHATASE"/>
    <property type="match status" value="1"/>
</dbReference>
<accession>D2V504</accession>
<dbReference type="OrthoDB" id="2017893at2759"/>
<dbReference type="AlphaFoldDB" id="D2V504"/>
<dbReference type="KEGG" id="ngr:NAEGRDRAFT_4194"/>
<dbReference type="InParanoid" id="D2V504"/>
<evidence type="ECO:0000256" key="3">
    <source>
        <dbReference type="ARBA" id="ARBA00022801"/>
    </source>
</evidence>
<dbReference type="GO" id="GO:0005737">
    <property type="term" value="C:cytoplasm"/>
    <property type="evidence" value="ECO:0007669"/>
    <property type="project" value="TreeGrafter"/>
</dbReference>
<feature type="non-terminal residue" evidence="7">
    <location>
        <position position="1"/>
    </location>
</feature>
<dbReference type="OMA" id="ILICAKG"/>
<keyword evidence="8" id="KW-1185">Reference proteome</keyword>
<evidence type="ECO:0000256" key="1">
    <source>
        <dbReference type="ARBA" id="ARBA00008601"/>
    </source>
</evidence>
<dbReference type="FunCoup" id="D2V504">
    <property type="interactions" value="127"/>
</dbReference>
<gene>
    <name evidence="7" type="ORF">NAEGRDRAFT_4194</name>
</gene>
<evidence type="ECO:0000259" key="6">
    <source>
        <dbReference type="PROSITE" id="PS50056"/>
    </source>
</evidence>
<feature type="non-terminal residue" evidence="7">
    <location>
        <position position="145"/>
    </location>
</feature>
<dbReference type="STRING" id="5762.D2V504"/>
<dbReference type="RefSeq" id="XP_002680938.1">
    <property type="nucleotide sequence ID" value="XM_002680892.1"/>
</dbReference>
<proteinExistence type="inferred from homology"/>
<evidence type="ECO:0000256" key="4">
    <source>
        <dbReference type="ARBA" id="ARBA00022912"/>
    </source>
</evidence>
<evidence type="ECO:0000259" key="5">
    <source>
        <dbReference type="PROSITE" id="PS50054"/>
    </source>
</evidence>
<protein>
    <recommendedName>
        <fullName evidence="2">protein-tyrosine-phosphatase</fullName>
        <ecNumber evidence="2">3.1.3.48</ecNumber>
    </recommendedName>
</protein>
<dbReference type="InterPro" id="IPR016130">
    <property type="entry name" value="Tyr_Pase_AS"/>
</dbReference>
<dbReference type="PANTHER" id="PTHR10159:SF519">
    <property type="entry name" value="DUAL SPECIFICITY PROTEIN PHOSPHATASE MPK3"/>
    <property type="match status" value="1"/>
</dbReference>
<dbReference type="Pfam" id="PF00782">
    <property type="entry name" value="DSPc"/>
    <property type="match status" value="1"/>
</dbReference>
<dbReference type="GO" id="GO:0043409">
    <property type="term" value="P:negative regulation of MAPK cascade"/>
    <property type="evidence" value="ECO:0007669"/>
    <property type="project" value="TreeGrafter"/>
</dbReference>